<dbReference type="InterPro" id="IPR051010">
    <property type="entry name" value="BCAA_transport"/>
</dbReference>
<name>A0A512NLI1_9HYPH</name>
<dbReference type="RefSeq" id="WP_147155194.1">
    <property type="nucleotide sequence ID" value="NZ_BKAJ01000140.1"/>
</dbReference>
<dbReference type="Pfam" id="PF13458">
    <property type="entry name" value="Peripla_BP_6"/>
    <property type="match status" value="1"/>
</dbReference>
<sequence>MKYSAMLVAAGVLSAGTAFAQGAPIKIGVLYPLTGGGAVYGAPALVGHQMAIEELNAKGGIMGRKVESLERDDKLNPATASSTMKELITKDKVDIVLGGLASSVGLAMTEVSKQEKVVYISTIPKSIQITTDKLHKYVFRTSANTDQEGEAMAILAGKNKLAKICHLELDYAYGNDLEAGILKAMPKYAPDAKIVLTLKPKLGATDFNPFIPQVMAAGCDGVLSGLWGPHFVSWVKQAAPLGFFNKIKWISGGEVGSHEIAGELKGEYPDNVISNTYELWYKGNDPSHKEFQEKLAKKLNTQETPQWAALGYIGVMYAAAAMEKAKSTDPDKVAEALEGLSIGTPVGTLTIDAKTHQANIGQFWGPMVKKPDRAYRMMEPAEYIQPK</sequence>
<protein>
    <submittedName>
        <fullName evidence="7">ABC transporter substrate-binding protein</fullName>
    </submittedName>
</protein>
<evidence type="ECO:0000256" key="1">
    <source>
        <dbReference type="ARBA" id="ARBA00010062"/>
    </source>
</evidence>
<evidence type="ECO:0000259" key="6">
    <source>
        <dbReference type="Pfam" id="PF13458"/>
    </source>
</evidence>
<dbReference type="Gene3D" id="3.40.50.2300">
    <property type="match status" value="2"/>
</dbReference>
<evidence type="ECO:0000313" key="8">
    <source>
        <dbReference type="Proteomes" id="UP000321058"/>
    </source>
</evidence>
<dbReference type="Proteomes" id="UP000321058">
    <property type="component" value="Unassembled WGS sequence"/>
</dbReference>
<reference evidence="7 8" key="1">
    <citation type="submission" date="2019-07" db="EMBL/GenBank/DDBJ databases">
        <title>Whole genome shotgun sequence of Reyranella soli NBRC 108950.</title>
        <authorList>
            <person name="Hosoyama A."/>
            <person name="Uohara A."/>
            <person name="Ohji S."/>
            <person name="Ichikawa N."/>
        </authorList>
    </citation>
    <scope>NUCLEOTIDE SEQUENCE [LARGE SCALE GENOMIC DNA]</scope>
    <source>
        <strain evidence="7 8">NBRC 108950</strain>
    </source>
</reference>
<accession>A0A512NLI1</accession>
<dbReference type="PANTHER" id="PTHR30483:SF37">
    <property type="entry name" value="ABC TRANSPORTER SUBSTRATE-BINDING PROTEIN"/>
    <property type="match status" value="1"/>
</dbReference>
<evidence type="ECO:0000256" key="4">
    <source>
        <dbReference type="ARBA" id="ARBA00022970"/>
    </source>
</evidence>
<feature type="domain" description="Leucine-binding protein" evidence="6">
    <location>
        <begin position="24"/>
        <end position="359"/>
    </location>
</feature>
<comment type="similarity">
    <text evidence="1">Belongs to the leucine-binding protein family.</text>
</comment>
<dbReference type="InterPro" id="IPR028081">
    <property type="entry name" value="Leu-bd"/>
</dbReference>
<gene>
    <name evidence="7" type="ORF">RSO01_69740</name>
</gene>
<dbReference type="GO" id="GO:0006865">
    <property type="term" value="P:amino acid transport"/>
    <property type="evidence" value="ECO:0007669"/>
    <property type="project" value="UniProtKB-KW"/>
</dbReference>
<dbReference type="PANTHER" id="PTHR30483">
    <property type="entry name" value="LEUCINE-SPECIFIC-BINDING PROTEIN"/>
    <property type="match status" value="1"/>
</dbReference>
<keyword evidence="3 5" id="KW-0732">Signal</keyword>
<evidence type="ECO:0000256" key="3">
    <source>
        <dbReference type="ARBA" id="ARBA00022729"/>
    </source>
</evidence>
<feature type="chain" id="PRO_5022023180" evidence="5">
    <location>
        <begin position="21"/>
        <end position="387"/>
    </location>
</feature>
<dbReference type="EMBL" id="BKAJ01000140">
    <property type="protein sequence ID" value="GEP59808.1"/>
    <property type="molecule type" value="Genomic_DNA"/>
</dbReference>
<evidence type="ECO:0000256" key="5">
    <source>
        <dbReference type="SAM" id="SignalP"/>
    </source>
</evidence>
<evidence type="ECO:0000256" key="2">
    <source>
        <dbReference type="ARBA" id="ARBA00022448"/>
    </source>
</evidence>
<dbReference type="AlphaFoldDB" id="A0A512NLI1"/>
<dbReference type="PRINTS" id="PR00337">
    <property type="entry name" value="LEUILEVALBP"/>
</dbReference>
<comment type="caution">
    <text evidence="7">The sequence shown here is derived from an EMBL/GenBank/DDBJ whole genome shotgun (WGS) entry which is preliminary data.</text>
</comment>
<feature type="signal peptide" evidence="5">
    <location>
        <begin position="1"/>
        <end position="20"/>
    </location>
</feature>
<dbReference type="InterPro" id="IPR028082">
    <property type="entry name" value="Peripla_BP_I"/>
</dbReference>
<keyword evidence="4" id="KW-0029">Amino-acid transport</keyword>
<organism evidence="7 8">
    <name type="scientific">Reyranella soli</name>
    <dbReference type="NCBI Taxonomy" id="1230389"/>
    <lineage>
        <taxon>Bacteria</taxon>
        <taxon>Pseudomonadati</taxon>
        <taxon>Pseudomonadota</taxon>
        <taxon>Alphaproteobacteria</taxon>
        <taxon>Hyphomicrobiales</taxon>
        <taxon>Reyranellaceae</taxon>
        <taxon>Reyranella</taxon>
    </lineage>
</organism>
<proteinExistence type="inferred from homology"/>
<dbReference type="SUPFAM" id="SSF53822">
    <property type="entry name" value="Periplasmic binding protein-like I"/>
    <property type="match status" value="1"/>
</dbReference>
<keyword evidence="8" id="KW-1185">Reference proteome</keyword>
<evidence type="ECO:0000313" key="7">
    <source>
        <dbReference type="EMBL" id="GEP59808.1"/>
    </source>
</evidence>
<keyword evidence="2" id="KW-0813">Transport</keyword>
<dbReference type="InterPro" id="IPR000709">
    <property type="entry name" value="Leu_Ile_Val-bd"/>
</dbReference>
<dbReference type="OrthoDB" id="9783240at2"/>
<dbReference type="CDD" id="cd06330">
    <property type="entry name" value="PBP1_As_SBP-like"/>
    <property type="match status" value="1"/>
</dbReference>